<feature type="region of interest" description="Disordered" evidence="1">
    <location>
        <begin position="45"/>
        <end position="68"/>
    </location>
</feature>
<dbReference type="PANTHER" id="PTHR15572">
    <property type="entry name" value="GLIOMA TUMOR SUPPRESSOR CANDIDATE REGION GENE 1"/>
    <property type="match status" value="1"/>
</dbReference>
<feature type="compositionally biased region" description="Polar residues" evidence="1">
    <location>
        <begin position="849"/>
        <end position="868"/>
    </location>
</feature>
<dbReference type="OrthoDB" id="2556847at2759"/>
<dbReference type="GO" id="GO:0016514">
    <property type="term" value="C:SWI/SNF complex"/>
    <property type="evidence" value="ECO:0007669"/>
    <property type="project" value="TreeGrafter"/>
</dbReference>
<dbReference type="PANTHER" id="PTHR15572:SF2">
    <property type="entry name" value="BRD4-INTERACTING CHROMATIN-REMODELING COMPLEX-ASSOCIATED PROTEIN-LIKE"/>
    <property type="match status" value="1"/>
</dbReference>
<sequence length="1076" mass="115694">MDDDDDSCFLDLIGDPQALNYFLHGPSGKTTNDDLANVEYPATNSNSIFANSSNTDSKSSNKGASIQLGEGSSDALQLSTSLQFLEDDLESSSLPDLSEDQPFDILQKSLQEANITEQNLAEEAYLDASIGSNQQFTQSQLHPSSSTPFTQASNVCNYSGQTLHPIGLTHVPVVQHPVGASFASNTVGVQHGFMQQVGISVPSQHLSSSSQISGSGQIQLIGSFNNPPSMMTINNLDGSQIILKGNGQQASANMSGGLLVHRQTPNGNPMFGNSNSSPAGQTVTVPFGNAKFQTSLPVHNIIIQRGLAPNANKIPINIQPKPIQMGQQAAYSVNNLGVQQHHIPQGIPFTSAHSPQSSVVGPQMNTNIASQQNARKSVTPQTVGNTGGNIVIHSPMGQPHMHQNQFLIPAGLSVNSNSVQHVQAINGQILQTQPTHLVPSQVSADHMMLNRNSTSLVRANQPYAGQMLSNQNAAVQLVSGPAFPGPGNHVIVNHGTSQIVGGQMPLQQASPTLLHLSPNQSGISQGRPNFTTLSTGQPSVPNMPVPNRFTVVSSGTVHHNLGPPLQTVASESNFIGDQLVQQNRTQVSVSVSHRLPVLSSKSAYSHVPVAVTQQPHSCCQTPKKAVNQPSPVSTLKTQDSLRQPQLTCLLNNTCLPGQASGGKLLQQTLGTAQLQQEKIVGSPPLQQTVQMDGQTVGQKRPAAEQLTKGTFMLQQIQHDQAQAVAPDKTKFRSLNDVVQRLLSYHVCQGSLPTDEDLKKVDNDFESVATQLLKRTQAMLNRYRWLLIEDATRINPSAEMVMIDRMFNQEERTSLTRDKRFALMDPESYQADFCCSSKFLEKPADEAELSDSNHVSKKNSISPSQATRLQDPTKSIFSDSTNNVMPNNTVTPHMVKTGTAKIDSLLKNVKVQQASCSGSPCTNATAKQSDLECPSESAVLSRRLKKEENNGKDDKATDDIIKLNSDISCNNSLQEKALRNSPKNEVLPAGIVKCANELQEATLKSLETTVNSILELKKRGGSSETETTDSSAARSEYPRFSCISQDNCLEKCGSDQNEGAVETDSILEAAVNSILEC</sequence>
<protein>
    <submittedName>
        <fullName evidence="4 5">BRD4-interacting chromatin-remodeling complex-associated protein-like isoform X1</fullName>
    </submittedName>
</protein>
<dbReference type="KEGG" id="gsh:117357531"/>
<dbReference type="Pfam" id="PF15249">
    <property type="entry name" value="GLTSCR1"/>
    <property type="match status" value="1"/>
</dbReference>
<dbReference type="AlphaFoldDB" id="A0A6P8QCN7"/>
<name>A0A6P8QCN7_GEOSA</name>
<dbReference type="RefSeq" id="XP_033794166.1">
    <property type="nucleotide sequence ID" value="XM_033938275.1"/>
</dbReference>
<dbReference type="InterPro" id="IPR052438">
    <property type="entry name" value="Chromatin_remod/trans_coact"/>
</dbReference>
<feature type="region of interest" description="Disordered" evidence="1">
    <location>
        <begin position="846"/>
        <end position="868"/>
    </location>
</feature>
<dbReference type="Proteomes" id="UP000515159">
    <property type="component" value="Chromosome 3"/>
</dbReference>
<gene>
    <name evidence="4 5 6" type="primary">BICRAL</name>
</gene>
<evidence type="ECO:0000313" key="5">
    <source>
        <dbReference type="RefSeq" id="XP_033794165.1"/>
    </source>
</evidence>
<dbReference type="GeneID" id="117357531"/>
<evidence type="ECO:0000313" key="4">
    <source>
        <dbReference type="RefSeq" id="XP_033794164.1"/>
    </source>
</evidence>
<dbReference type="RefSeq" id="XP_033794165.1">
    <property type="nucleotide sequence ID" value="XM_033938274.1"/>
</dbReference>
<feature type="domain" description="GLTSCR protein conserved" evidence="2">
    <location>
        <begin position="719"/>
        <end position="819"/>
    </location>
</feature>
<evidence type="ECO:0000256" key="1">
    <source>
        <dbReference type="SAM" id="MobiDB-lite"/>
    </source>
</evidence>
<dbReference type="RefSeq" id="XP_033794164.1">
    <property type="nucleotide sequence ID" value="XM_033938273.1"/>
</dbReference>
<dbReference type="CTD" id="23506"/>
<proteinExistence type="predicted"/>
<evidence type="ECO:0000313" key="3">
    <source>
        <dbReference type="Proteomes" id="UP000515159"/>
    </source>
</evidence>
<feature type="compositionally biased region" description="Low complexity" evidence="1">
    <location>
        <begin position="51"/>
        <end position="62"/>
    </location>
</feature>
<keyword evidence="3" id="KW-1185">Reference proteome</keyword>
<organism evidence="3 4">
    <name type="scientific">Geotrypetes seraphini</name>
    <name type="common">Gaboon caecilian</name>
    <name type="synonym">Caecilia seraphini</name>
    <dbReference type="NCBI Taxonomy" id="260995"/>
    <lineage>
        <taxon>Eukaryota</taxon>
        <taxon>Metazoa</taxon>
        <taxon>Chordata</taxon>
        <taxon>Craniata</taxon>
        <taxon>Vertebrata</taxon>
        <taxon>Euteleostomi</taxon>
        <taxon>Amphibia</taxon>
        <taxon>Gymnophiona</taxon>
        <taxon>Geotrypetes</taxon>
    </lineage>
</organism>
<dbReference type="InterPro" id="IPR015671">
    <property type="entry name" value="GSCR1_dom"/>
</dbReference>
<evidence type="ECO:0000313" key="6">
    <source>
        <dbReference type="RefSeq" id="XP_033794166.1"/>
    </source>
</evidence>
<dbReference type="GO" id="GO:0045893">
    <property type="term" value="P:positive regulation of DNA-templated transcription"/>
    <property type="evidence" value="ECO:0007669"/>
    <property type="project" value="TreeGrafter"/>
</dbReference>
<evidence type="ECO:0000259" key="2">
    <source>
        <dbReference type="Pfam" id="PF15249"/>
    </source>
</evidence>
<accession>A0A6P8QCN7</accession>
<reference evidence="4 5" key="1">
    <citation type="submission" date="2025-04" db="UniProtKB">
        <authorList>
            <consortium name="RefSeq"/>
        </authorList>
    </citation>
    <scope>IDENTIFICATION</scope>
</reference>